<keyword evidence="18" id="KW-1185">Reference proteome</keyword>
<feature type="signal peptide" evidence="15">
    <location>
        <begin position="1"/>
        <end position="22"/>
    </location>
</feature>
<dbReference type="PANTHER" id="PTHR32080:SF3">
    <property type="entry name" value="PLASMODESMATA-LOCATED PROTEIN 7"/>
    <property type="match status" value="1"/>
</dbReference>
<dbReference type="EMBL" id="NMUH01000254">
    <property type="protein sequence ID" value="MQL75518.1"/>
    <property type="molecule type" value="Genomic_DNA"/>
</dbReference>
<feature type="transmembrane region" description="Helical" evidence="14">
    <location>
        <begin position="254"/>
        <end position="274"/>
    </location>
</feature>
<protein>
    <recommendedName>
        <fullName evidence="16">Gnk2-homologous domain-containing protein</fullName>
    </recommendedName>
</protein>
<dbReference type="GO" id="GO:0005886">
    <property type="term" value="C:plasma membrane"/>
    <property type="evidence" value="ECO:0007669"/>
    <property type="project" value="UniProtKB-SubCell"/>
</dbReference>
<evidence type="ECO:0000259" key="16">
    <source>
        <dbReference type="PROSITE" id="PS51473"/>
    </source>
</evidence>
<keyword evidence="8" id="KW-0965">Cell junction</keyword>
<dbReference type="PANTHER" id="PTHR32080">
    <property type="entry name" value="ANTIFUNGAL PROTEIN GINKBILOBIN-2-LIKE"/>
    <property type="match status" value="1"/>
</dbReference>
<evidence type="ECO:0000256" key="5">
    <source>
        <dbReference type="ARBA" id="ARBA00022692"/>
    </source>
</evidence>
<dbReference type="PROSITE" id="PS51257">
    <property type="entry name" value="PROKAR_LIPOPROTEIN"/>
    <property type="match status" value="1"/>
</dbReference>
<evidence type="ECO:0000256" key="15">
    <source>
        <dbReference type="SAM" id="SignalP"/>
    </source>
</evidence>
<sequence>MRTSSIFLFLFLLSCTLLRSLADDTTSFVYAGCSQLKYVAGTPYQYNINSLFASLANSAGFTPFANFTSSLASPAATVYGLYQCRGDLTIPDCESCVKSCITQLSSLCSSSCGGALQLQGCFVRFGNESFLGQQDKTVLYRKCGPGAGNYDGDLMGMRDSVLAALAASAGGPFRVGRAGYMEGMAQCVGDLGARECDDCLAEASNQLRSSCGLAVSGEVYLGKCYAKYYSHGGYGYGSHSDHDHSNSDESSKTLAIIIGLMAAVALIIVFLSFLRREAGGDKGGFPKSNSPVTCSSLCLLCRSALTSIHI</sequence>
<accession>A0A843TVJ6</accession>
<comment type="caution">
    <text evidence="17">The sequence shown here is derived from an EMBL/GenBank/DDBJ whole genome shotgun (WGS) entry which is preliminary data.</text>
</comment>
<dbReference type="PROSITE" id="PS51473">
    <property type="entry name" value="GNK2"/>
    <property type="match status" value="2"/>
</dbReference>
<evidence type="ECO:0000256" key="11">
    <source>
        <dbReference type="ARBA" id="ARBA00023157"/>
    </source>
</evidence>
<dbReference type="Gene3D" id="3.30.430.20">
    <property type="entry name" value="Gnk2 domain, C-X8-C-X2-C motif"/>
    <property type="match status" value="2"/>
</dbReference>
<dbReference type="AlphaFoldDB" id="A0A843TVJ6"/>
<dbReference type="CDD" id="cd23509">
    <property type="entry name" value="Gnk2-like"/>
    <property type="match status" value="2"/>
</dbReference>
<keyword evidence="2" id="KW-0813">Transport</keyword>
<organism evidence="17 18">
    <name type="scientific">Colocasia esculenta</name>
    <name type="common">Wild taro</name>
    <name type="synonym">Arum esculentum</name>
    <dbReference type="NCBI Taxonomy" id="4460"/>
    <lineage>
        <taxon>Eukaryota</taxon>
        <taxon>Viridiplantae</taxon>
        <taxon>Streptophyta</taxon>
        <taxon>Embryophyta</taxon>
        <taxon>Tracheophyta</taxon>
        <taxon>Spermatophyta</taxon>
        <taxon>Magnoliopsida</taxon>
        <taxon>Liliopsida</taxon>
        <taxon>Araceae</taxon>
        <taxon>Aroideae</taxon>
        <taxon>Colocasieae</taxon>
        <taxon>Colocasia</taxon>
    </lineage>
</organism>
<evidence type="ECO:0000256" key="6">
    <source>
        <dbReference type="ARBA" id="ARBA00022729"/>
    </source>
</evidence>
<keyword evidence="3" id="KW-1003">Cell membrane</keyword>
<keyword evidence="7" id="KW-0677">Repeat</keyword>
<keyword evidence="5 14" id="KW-0812">Transmembrane</keyword>
<evidence type="ECO:0000256" key="8">
    <source>
        <dbReference type="ARBA" id="ARBA00022949"/>
    </source>
</evidence>
<evidence type="ECO:0000256" key="14">
    <source>
        <dbReference type="SAM" id="Phobius"/>
    </source>
</evidence>
<evidence type="ECO:0000313" key="17">
    <source>
        <dbReference type="EMBL" id="MQL75518.1"/>
    </source>
</evidence>
<feature type="domain" description="Gnk2-homologous" evidence="16">
    <location>
        <begin position="136"/>
        <end position="233"/>
    </location>
</feature>
<dbReference type="InterPro" id="IPR002902">
    <property type="entry name" value="GNK2"/>
</dbReference>
<reference evidence="17" key="1">
    <citation type="submission" date="2017-07" db="EMBL/GenBank/DDBJ databases">
        <title>Taro Niue Genome Assembly and Annotation.</title>
        <authorList>
            <person name="Atibalentja N."/>
            <person name="Keating K."/>
            <person name="Fields C.J."/>
        </authorList>
    </citation>
    <scope>NUCLEOTIDE SEQUENCE</scope>
    <source>
        <strain evidence="17">Niue_2</strain>
        <tissue evidence="17">Leaf</tissue>
    </source>
</reference>
<dbReference type="InterPro" id="IPR038408">
    <property type="entry name" value="GNK2_sf"/>
</dbReference>
<comment type="subcellular location">
    <subcellularLocation>
        <location evidence="12">Cell junction</location>
        <location evidence="12">Plasmodesma</location>
    </subcellularLocation>
    <subcellularLocation>
        <location evidence="1">Cell membrane</location>
        <topology evidence="1">Single-pass type I membrane protein</topology>
    </subcellularLocation>
</comment>
<name>A0A843TVJ6_COLES</name>
<dbReference type="Proteomes" id="UP000652761">
    <property type="component" value="Unassembled WGS sequence"/>
</dbReference>
<evidence type="ECO:0000256" key="1">
    <source>
        <dbReference type="ARBA" id="ARBA00004251"/>
    </source>
</evidence>
<evidence type="ECO:0000256" key="4">
    <source>
        <dbReference type="ARBA" id="ARBA00022581"/>
    </source>
</evidence>
<dbReference type="FunFam" id="3.30.430.20:FF:000001">
    <property type="entry name" value="cysteine-rich repeat secretory protein 3"/>
    <property type="match status" value="1"/>
</dbReference>
<evidence type="ECO:0000313" key="18">
    <source>
        <dbReference type="Proteomes" id="UP000652761"/>
    </source>
</evidence>
<feature type="chain" id="PRO_5032745785" description="Gnk2-homologous domain-containing protein" evidence="15">
    <location>
        <begin position="23"/>
        <end position="310"/>
    </location>
</feature>
<evidence type="ECO:0000256" key="13">
    <source>
        <dbReference type="ARBA" id="ARBA00038393"/>
    </source>
</evidence>
<evidence type="ECO:0000256" key="7">
    <source>
        <dbReference type="ARBA" id="ARBA00022737"/>
    </source>
</evidence>
<keyword evidence="4" id="KW-0945">Host-virus interaction</keyword>
<comment type="similarity">
    <text evidence="13">Belongs to the cysteine-rich repeat secretory protein family. Plasmodesmata-located proteins (PDLD) subfamily.</text>
</comment>
<keyword evidence="10 14" id="KW-0472">Membrane</keyword>
<gene>
    <name evidence="17" type="ORF">Taro_007880</name>
</gene>
<dbReference type="OrthoDB" id="1097929at2759"/>
<feature type="domain" description="Gnk2-homologous" evidence="16">
    <location>
        <begin position="26"/>
        <end position="130"/>
    </location>
</feature>
<keyword evidence="9 14" id="KW-1133">Transmembrane helix</keyword>
<evidence type="ECO:0000256" key="3">
    <source>
        <dbReference type="ARBA" id="ARBA00022475"/>
    </source>
</evidence>
<evidence type="ECO:0000256" key="9">
    <source>
        <dbReference type="ARBA" id="ARBA00022989"/>
    </source>
</evidence>
<keyword evidence="6 15" id="KW-0732">Signal</keyword>
<dbReference type="GO" id="GO:0009506">
    <property type="term" value="C:plasmodesma"/>
    <property type="evidence" value="ECO:0007669"/>
    <property type="project" value="UniProtKB-SubCell"/>
</dbReference>
<evidence type="ECO:0000256" key="12">
    <source>
        <dbReference type="ARBA" id="ARBA00024184"/>
    </source>
</evidence>
<evidence type="ECO:0000256" key="10">
    <source>
        <dbReference type="ARBA" id="ARBA00023136"/>
    </source>
</evidence>
<keyword evidence="11" id="KW-1015">Disulfide bond</keyword>
<dbReference type="InterPro" id="IPR051378">
    <property type="entry name" value="Cell2Cell_Antifungal"/>
</dbReference>
<proteinExistence type="inferred from homology"/>
<evidence type="ECO:0000256" key="2">
    <source>
        <dbReference type="ARBA" id="ARBA00022448"/>
    </source>
</evidence>
<dbReference type="Pfam" id="PF01657">
    <property type="entry name" value="Stress-antifung"/>
    <property type="match status" value="2"/>
</dbReference>